<feature type="binding site" evidence="5">
    <location>
        <position position="288"/>
    </location>
    <ligand>
        <name>glyoxylate</name>
        <dbReference type="ChEBI" id="CHEBI:36655"/>
    </ligand>
</feature>
<dbReference type="InterPro" id="IPR000262">
    <property type="entry name" value="FMN-dep_DH"/>
</dbReference>
<feature type="binding site" evidence="5">
    <location>
        <position position="286"/>
    </location>
    <ligand>
        <name>FMN</name>
        <dbReference type="ChEBI" id="CHEBI:58210"/>
    </ligand>
</feature>
<evidence type="ECO:0000256" key="1">
    <source>
        <dbReference type="ARBA" id="ARBA00001917"/>
    </source>
</evidence>
<dbReference type="PROSITE" id="PS00557">
    <property type="entry name" value="FMN_HYDROXY_ACID_DH_1"/>
    <property type="match status" value="1"/>
</dbReference>
<comment type="similarity">
    <text evidence="3">Belongs to the FMN-dependent alpha-hydroxy acid dehydrogenase family.</text>
</comment>
<sequence>MAESWYTMRDEVFADGLRGRVPRLPADPALLEEAARQYLPAGLFSFVAGGAGGGRTVAANRAAFDRWELTPRMMPAARPLRLRTELWGTGMSAPVVLAPIGLAGLAHPDGEAAAARVARDLGLAMTLSNSSSLSLEEVAGAAPGAGLWFQLHPPKDEELGASMVRRAEKAGYQAIVVTVDSWARGWRPADLDHGYDPFLRGQGMGTFLADPLFRRSLPADLAVGSEPWLAAAAARWREVFGHPGLSYAYFDRLREATGLPVLIKGVLHPDDAEQAIAHGVSGVVVSNHGGRQLDRSTAALDALPAVVRQVAGRVPVLFDSGVRSGADVAVALGLGADAVLLGRPWLYGLAIDGAEGVRHVLRCVLAELELTMLMSGAATVGDLRHMVAPAPGRADER</sequence>
<organism evidence="7">
    <name type="scientific">Streptomyces iranensis</name>
    <dbReference type="NCBI Taxonomy" id="576784"/>
    <lineage>
        <taxon>Bacteria</taxon>
        <taxon>Bacillati</taxon>
        <taxon>Actinomycetota</taxon>
        <taxon>Actinomycetes</taxon>
        <taxon>Kitasatosporales</taxon>
        <taxon>Streptomycetaceae</taxon>
        <taxon>Streptomyces</taxon>
        <taxon>Streptomyces violaceusniger group</taxon>
    </lineage>
</organism>
<keyword evidence="8" id="KW-0413">Isomerase</keyword>
<feature type="binding site" evidence="5">
    <location>
        <position position="291"/>
    </location>
    <ligand>
        <name>glyoxylate</name>
        <dbReference type="ChEBI" id="CHEBI:36655"/>
    </ligand>
</feature>
<keyword evidence="5" id="KW-0285">Flavoprotein</keyword>
<feature type="binding site" evidence="5">
    <location>
        <begin position="99"/>
        <end position="101"/>
    </location>
    <ligand>
        <name>FMN</name>
        <dbReference type="ChEBI" id="CHEBI:58210"/>
    </ligand>
</feature>
<dbReference type="GO" id="GO:0004452">
    <property type="term" value="F:isopentenyl-diphosphate delta-isomerase activity"/>
    <property type="evidence" value="ECO:0007669"/>
    <property type="project" value="UniProtKB-EC"/>
</dbReference>
<feature type="binding site" evidence="5">
    <location>
        <position position="187"/>
    </location>
    <ligand>
        <name>glyoxylate</name>
        <dbReference type="ChEBI" id="CHEBI:36655"/>
    </ligand>
</feature>
<evidence type="ECO:0000313" key="7">
    <source>
        <dbReference type="EMBL" id="CDR18234.1"/>
    </source>
</evidence>
<dbReference type="EC" id="5.3.3.2" evidence="8"/>
<feature type="binding site" evidence="5">
    <location>
        <begin position="319"/>
        <end position="323"/>
    </location>
    <ligand>
        <name>FMN</name>
        <dbReference type="ChEBI" id="CHEBI:58210"/>
    </ligand>
</feature>
<name>A0A061A776_9ACTN</name>
<dbReference type="AlphaFoldDB" id="A0A061A776"/>
<accession>A0A061A776</accession>
<evidence type="ECO:0000313" key="8">
    <source>
        <dbReference type="EMBL" id="MBP2067675.1"/>
    </source>
</evidence>
<dbReference type="EC" id="1.1.2.3" evidence="8"/>
<dbReference type="InterPro" id="IPR013785">
    <property type="entry name" value="Aldolase_TIM"/>
</dbReference>
<dbReference type="SUPFAM" id="SSF51395">
    <property type="entry name" value="FMN-linked oxidoreductases"/>
    <property type="match status" value="1"/>
</dbReference>
<dbReference type="InterPro" id="IPR008259">
    <property type="entry name" value="FMN_hydac_DH_AS"/>
</dbReference>
<dbReference type="EMBL" id="LK022849">
    <property type="protein sequence ID" value="CDR18234.1"/>
    <property type="molecule type" value="Genomic_DNA"/>
</dbReference>
<dbReference type="GO" id="GO:0004460">
    <property type="term" value="F:L-lactate dehydrogenase (cytochrome) activity"/>
    <property type="evidence" value="ECO:0007669"/>
    <property type="project" value="UniProtKB-EC"/>
</dbReference>
<dbReference type="HOGENOM" id="CLU_020639_0_1_11"/>
<dbReference type="Proteomes" id="UP000756710">
    <property type="component" value="Unassembled WGS sequence"/>
</dbReference>
<evidence type="ECO:0000259" key="6">
    <source>
        <dbReference type="PROSITE" id="PS51349"/>
    </source>
</evidence>
<protein>
    <submittedName>
        <fullName evidence="7">FMN-dependent alpha-hydroxy acid dehydrogenase</fullName>
    </submittedName>
    <submittedName>
        <fullName evidence="8">L-lactate dehydrogenase (Cytochrome)/isopentenyl-diphosphate delta-isomerase</fullName>
        <ecNumber evidence="8">1.1.2.3</ecNumber>
        <ecNumber evidence="8">5.3.3.2</ecNumber>
    </submittedName>
</protein>
<feature type="binding site" evidence="5">
    <location>
        <position position="150"/>
    </location>
    <ligand>
        <name>FMN</name>
        <dbReference type="ChEBI" id="CHEBI:58210"/>
    </ligand>
</feature>
<dbReference type="Gene3D" id="3.20.20.70">
    <property type="entry name" value="Aldolase class I"/>
    <property type="match status" value="1"/>
</dbReference>
<feature type="domain" description="FMN hydroxy acid dehydrogenase" evidence="6">
    <location>
        <begin position="20"/>
        <end position="393"/>
    </location>
</feature>
<comment type="cofactor">
    <cofactor evidence="1">
        <name>FMN</name>
        <dbReference type="ChEBI" id="CHEBI:58210"/>
    </cofactor>
</comment>
<feature type="active site" description="Proton acceptor" evidence="4">
    <location>
        <position position="288"/>
    </location>
</feature>
<dbReference type="PROSITE" id="PS51349">
    <property type="entry name" value="FMN_HYDROXY_ACID_DH_2"/>
    <property type="match status" value="1"/>
</dbReference>
<keyword evidence="2 8" id="KW-0560">Oxidoreductase</keyword>
<dbReference type="PIRSF" id="PIRSF000138">
    <property type="entry name" value="Al-hdrx_acd_dh"/>
    <property type="match status" value="1"/>
</dbReference>
<dbReference type="GO" id="GO:0010181">
    <property type="term" value="F:FMN binding"/>
    <property type="evidence" value="ECO:0007669"/>
    <property type="project" value="InterPro"/>
</dbReference>
<dbReference type="InterPro" id="IPR012133">
    <property type="entry name" value="Alpha-hydoxy_acid_DH_FMN"/>
</dbReference>
<evidence type="ECO:0000256" key="2">
    <source>
        <dbReference type="ARBA" id="ARBA00023002"/>
    </source>
</evidence>
<reference evidence="8 9" key="2">
    <citation type="submission" date="2021-03" db="EMBL/GenBank/DDBJ databases">
        <title>Genomic Encyclopedia of Type Strains, Phase IV (KMG-IV): sequencing the most valuable type-strain genomes for metagenomic binning, comparative biology and taxonomic classification.</title>
        <authorList>
            <person name="Goeker M."/>
        </authorList>
    </citation>
    <scope>NUCLEOTIDE SEQUENCE [LARGE SCALE GENOMIC DNA]</scope>
    <source>
        <strain evidence="8 9">DSM 41954</strain>
    </source>
</reference>
<evidence type="ECO:0000256" key="3">
    <source>
        <dbReference type="ARBA" id="ARBA00024042"/>
    </source>
</evidence>
<proteinExistence type="inferred from homology"/>
<dbReference type="PANTHER" id="PTHR10578:SF143">
    <property type="entry name" value="FMN-DEPENDENT ALPHA-HYDROXY ACID DEHYDROGENASE PB1A11.03"/>
    <property type="match status" value="1"/>
</dbReference>
<dbReference type="GeneID" id="32474321"/>
<evidence type="ECO:0000256" key="5">
    <source>
        <dbReference type="PIRSR" id="PIRSR000138-2"/>
    </source>
</evidence>
<keyword evidence="9" id="KW-1185">Reference proteome</keyword>
<dbReference type="Pfam" id="PF01070">
    <property type="entry name" value="FMN_dh"/>
    <property type="match status" value="1"/>
</dbReference>
<evidence type="ECO:0000313" key="9">
    <source>
        <dbReference type="Proteomes" id="UP000756710"/>
    </source>
</evidence>
<feature type="binding site" evidence="5">
    <location>
        <position position="178"/>
    </location>
    <ligand>
        <name>FMN</name>
        <dbReference type="ChEBI" id="CHEBI:58210"/>
    </ligand>
</feature>
<feature type="binding site" evidence="5">
    <location>
        <position position="128"/>
    </location>
    <ligand>
        <name>FMN</name>
        <dbReference type="ChEBI" id="CHEBI:58210"/>
    </ligand>
</feature>
<dbReference type="PANTHER" id="PTHR10578">
    <property type="entry name" value="S -2-HYDROXY-ACID OXIDASE-RELATED"/>
    <property type="match status" value="1"/>
</dbReference>
<dbReference type="RefSeq" id="WP_044582714.1">
    <property type="nucleotide sequence ID" value="NZ_BAABDR010000100.1"/>
</dbReference>
<gene>
    <name evidence="8" type="ORF">J2Z30_008742</name>
    <name evidence="7" type="ORF">SIRAN125</name>
</gene>
<keyword evidence="5" id="KW-0288">FMN</keyword>
<dbReference type="EMBL" id="JAGGLR010000032">
    <property type="protein sequence ID" value="MBP2067675.1"/>
    <property type="molecule type" value="Genomic_DNA"/>
</dbReference>
<feature type="binding site" evidence="5">
    <location>
        <position position="264"/>
    </location>
    <ligand>
        <name>FMN</name>
        <dbReference type="ChEBI" id="CHEBI:58210"/>
    </ligand>
</feature>
<evidence type="ECO:0000256" key="4">
    <source>
        <dbReference type="PIRSR" id="PIRSR000138-1"/>
    </source>
</evidence>
<dbReference type="InterPro" id="IPR037396">
    <property type="entry name" value="FMN_HAD"/>
</dbReference>
<feature type="binding site" evidence="5">
    <location>
        <begin position="342"/>
        <end position="343"/>
    </location>
    <ligand>
        <name>FMN</name>
        <dbReference type="ChEBI" id="CHEBI:58210"/>
    </ligand>
</feature>
<reference evidence="7" key="1">
    <citation type="submission" date="2014-05" db="EMBL/GenBank/DDBJ databases">
        <authorList>
            <person name="Horn Fabian"/>
        </authorList>
    </citation>
    <scope>NUCLEOTIDE SEQUENCE</scope>
</reference>